<evidence type="ECO:0000256" key="8">
    <source>
        <dbReference type="ARBA" id="ARBA00048679"/>
    </source>
</evidence>
<accession>A0A9W9TIV2</accession>
<feature type="compositionally biased region" description="Polar residues" evidence="13">
    <location>
        <begin position="984"/>
        <end position="994"/>
    </location>
</feature>
<feature type="binding site" evidence="12">
    <location>
        <position position="264"/>
    </location>
    <ligand>
        <name>ATP</name>
        <dbReference type="ChEBI" id="CHEBI:30616"/>
    </ligand>
</feature>
<dbReference type="PROSITE" id="PS50011">
    <property type="entry name" value="PROTEIN_KINASE_DOM"/>
    <property type="match status" value="1"/>
</dbReference>
<name>A0A9W9TIV2_9EURO</name>
<dbReference type="Gene3D" id="3.30.200.20">
    <property type="entry name" value="Phosphorylase Kinase, domain 1"/>
    <property type="match status" value="1"/>
</dbReference>
<dbReference type="FunFam" id="3.30.200.20:FF:000206">
    <property type="entry name" value="Serine/threonine-protein kinase Ssp1"/>
    <property type="match status" value="1"/>
</dbReference>
<reference evidence="15" key="2">
    <citation type="journal article" date="2023" name="IMA Fungus">
        <title>Comparative genomic study of the Penicillium genus elucidates a diverse pangenome and 15 lateral gene transfer events.</title>
        <authorList>
            <person name="Petersen C."/>
            <person name="Sorensen T."/>
            <person name="Nielsen M.R."/>
            <person name="Sondergaard T.E."/>
            <person name="Sorensen J.L."/>
            <person name="Fitzpatrick D.A."/>
            <person name="Frisvad J.C."/>
            <person name="Nielsen K.L."/>
        </authorList>
    </citation>
    <scope>NUCLEOTIDE SEQUENCE</scope>
    <source>
        <strain evidence="15">IBT 19713</strain>
    </source>
</reference>
<keyword evidence="5" id="KW-0418">Kinase</keyword>
<comment type="caution">
    <text evidence="15">The sequence shown here is derived from an EMBL/GenBank/DDBJ whole genome shotgun (WGS) entry which is preliminary data.</text>
</comment>
<evidence type="ECO:0000256" key="7">
    <source>
        <dbReference type="ARBA" id="ARBA00047899"/>
    </source>
</evidence>
<feature type="region of interest" description="Disordered" evidence="13">
    <location>
        <begin position="1032"/>
        <end position="1179"/>
    </location>
</feature>
<feature type="region of interest" description="Disordered" evidence="13">
    <location>
        <begin position="972"/>
        <end position="994"/>
    </location>
</feature>
<gene>
    <name evidence="15" type="ORF">N7468_008661</name>
</gene>
<feature type="region of interest" description="Disordered" evidence="13">
    <location>
        <begin position="911"/>
        <end position="954"/>
    </location>
</feature>
<proteinExistence type="predicted"/>
<dbReference type="GO" id="GO:0042149">
    <property type="term" value="P:cellular response to glucose starvation"/>
    <property type="evidence" value="ECO:0007669"/>
    <property type="project" value="UniProtKB-ARBA"/>
</dbReference>
<dbReference type="Proteomes" id="UP001150941">
    <property type="component" value="Unassembled WGS sequence"/>
</dbReference>
<dbReference type="PROSITE" id="PS00107">
    <property type="entry name" value="PROTEIN_KINASE_ATP"/>
    <property type="match status" value="1"/>
</dbReference>
<dbReference type="RefSeq" id="XP_058328302.1">
    <property type="nucleotide sequence ID" value="XM_058477957.1"/>
</dbReference>
<feature type="compositionally biased region" description="Polar residues" evidence="13">
    <location>
        <begin position="182"/>
        <end position="192"/>
    </location>
</feature>
<dbReference type="OrthoDB" id="68483at2759"/>
<keyword evidence="4 10" id="KW-0547">Nucleotide-binding</keyword>
<dbReference type="GO" id="GO:0005524">
    <property type="term" value="F:ATP binding"/>
    <property type="evidence" value="ECO:0007669"/>
    <property type="project" value="UniProtKB-UniRule"/>
</dbReference>
<evidence type="ECO:0000256" key="12">
    <source>
        <dbReference type="PROSITE-ProRule" id="PRU10141"/>
    </source>
</evidence>
<keyword evidence="16" id="KW-1185">Reference proteome</keyword>
<evidence type="ECO:0000256" key="6">
    <source>
        <dbReference type="ARBA" id="ARBA00022840"/>
    </source>
</evidence>
<feature type="compositionally biased region" description="Polar residues" evidence="13">
    <location>
        <begin position="56"/>
        <end position="65"/>
    </location>
</feature>
<protein>
    <recommendedName>
        <fullName evidence="1">non-specific serine/threonine protein kinase</fullName>
        <ecNumber evidence="1">2.7.11.1</ecNumber>
    </recommendedName>
</protein>
<dbReference type="InterPro" id="IPR011009">
    <property type="entry name" value="Kinase-like_dom_sf"/>
</dbReference>
<feature type="compositionally biased region" description="Low complexity" evidence="13">
    <location>
        <begin position="1166"/>
        <end position="1179"/>
    </location>
</feature>
<feature type="compositionally biased region" description="Low complexity" evidence="13">
    <location>
        <begin position="913"/>
        <end position="927"/>
    </location>
</feature>
<evidence type="ECO:0000256" key="4">
    <source>
        <dbReference type="ARBA" id="ARBA00022741"/>
    </source>
</evidence>
<reference evidence="15" key="1">
    <citation type="submission" date="2022-11" db="EMBL/GenBank/DDBJ databases">
        <authorList>
            <person name="Petersen C."/>
        </authorList>
    </citation>
    <scope>NUCLEOTIDE SEQUENCE</scope>
    <source>
        <strain evidence="15">IBT 19713</strain>
    </source>
</reference>
<feature type="domain" description="Protein kinase" evidence="14">
    <location>
        <begin position="235"/>
        <end position="707"/>
    </location>
</feature>
<evidence type="ECO:0000256" key="3">
    <source>
        <dbReference type="ARBA" id="ARBA00022679"/>
    </source>
</evidence>
<feature type="compositionally biased region" description="Polar residues" evidence="13">
    <location>
        <begin position="1"/>
        <end position="11"/>
    </location>
</feature>
<dbReference type="GO" id="GO:0004674">
    <property type="term" value="F:protein serine/threonine kinase activity"/>
    <property type="evidence" value="ECO:0007669"/>
    <property type="project" value="UniProtKB-KW"/>
</dbReference>
<dbReference type="InterPro" id="IPR017441">
    <property type="entry name" value="Protein_kinase_ATP_BS"/>
</dbReference>
<evidence type="ECO:0000256" key="9">
    <source>
        <dbReference type="PIRSR" id="PIRSR630616-1"/>
    </source>
</evidence>
<feature type="binding site" evidence="10">
    <location>
        <position position="540"/>
    </location>
    <ligand>
        <name>ATP</name>
        <dbReference type="ChEBI" id="CHEBI:30616"/>
    </ligand>
</feature>
<evidence type="ECO:0000256" key="2">
    <source>
        <dbReference type="ARBA" id="ARBA00022527"/>
    </source>
</evidence>
<dbReference type="PROSITE" id="PS00108">
    <property type="entry name" value="PROTEIN_KINASE_ST"/>
    <property type="match status" value="1"/>
</dbReference>
<keyword evidence="6 10" id="KW-0067">ATP-binding</keyword>
<feature type="compositionally biased region" description="Polar residues" evidence="13">
    <location>
        <begin position="130"/>
        <end position="141"/>
    </location>
</feature>
<feature type="compositionally biased region" description="Basic and acidic residues" evidence="13">
    <location>
        <begin position="14"/>
        <end position="27"/>
    </location>
</feature>
<evidence type="ECO:0000256" key="10">
    <source>
        <dbReference type="PIRSR" id="PIRSR630616-2"/>
    </source>
</evidence>
<dbReference type="InterPro" id="IPR030616">
    <property type="entry name" value="Aur-like"/>
</dbReference>
<evidence type="ECO:0000313" key="16">
    <source>
        <dbReference type="Proteomes" id="UP001150941"/>
    </source>
</evidence>
<comment type="catalytic activity">
    <reaction evidence="7">
        <text>L-threonyl-[protein] + ATP = O-phospho-L-threonyl-[protein] + ADP + H(+)</text>
        <dbReference type="Rhea" id="RHEA:46608"/>
        <dbReference type="Rhea" id="RHEA-COMP:11060"/>
        <dbReference type="Rhea" id="RHEA-COMP:11605"/>
        <dbReference type="ChEBI" id="CHEBI:15378"/>
        <dbReference type="ChEBI" id="CHEBI:30013"/>
        <dbReference type="ChEBI" id="CHEBI:30616"/>
        <dbReference type="ChEBI" id="CHEBI:61977"/>
        <dbReference type="ChEBI" id="CHEBI:456216"/>
        <dbReference type="EC" id="2.7.11.1"/>
    </reaction>
</comment>
<feature type="compositionally biased region" description="Low complexity" evidence="13">
    <location>
        <begin position="74"/>
        <end position="87"/>
    </location>
</feature>
<feature type="compositionally biased region" description="Low complexity" evidence="13">
    <location>
        <begin position="775"/>
        <end position="798"/>
    </location>
</feature>
<dbReference type="Gene3D" id="1.10.510.10">
    <property type="entry name" value="Transferase(Phosphotransferase) domain 1"/>
    <property type="match status" value="1"/>
</dbReference>
<dbReference type="SMART" id="SM00220">
    <property type="entry name" value="S_TKc"/>
    <property type="match status" value="1"/>
</dbReference>
<comment type="catalytic activity">
    <reaction evidence="8">
        <text>L-seryl-[protein] + ATP = O-phospho-L-seryl-[protein] + ADP + H(+)</text>
        <dbReference type="Rhea" id="RHEA:17989"/>
        <dbReference type="Rhea" id="RHEA-COMP:9863"/>
        <dbReference type="Rhea" id="RHEA-COMP:11604"/>
        <dbReference type="ChEBI" id="CHEBI:15378"/>
        <dbReference type="ChEBI" id="CHEBI:29999"/>
        <dbReference type="ChEBI" id="CHEBI:30616"/>
        <dbReference type="ChEBI" id="CHEBI:83421"/>
        <dbReference type="ChEBI" id="CHEBI:456216"/>
        <dbReference type="EC" id="2.7.11.1"/>
    </reaction>
</comment>
<dbReference type="InterPro" id="IPR000719">
    <property type="entry name" value="Prot_kinase_dom"/>
</dbReference>
<feature type="active site" description="Proton acceptor" evidence="9">
    <location>
        <position position="522"/>
    </location>
</feature>
<dbReference type="PANTHER" id="PTHR24350">
    <property type="entry name" value="SERINE/THREONINE-PROTEIN KINASE IAL-RELATED"/>
    <property type="match status" value="1"/>
</dbReference>
<evidence type="ECO:0000256" key="1">
    <source>
        <dbReference type="ARBA" id="ARBA00012513"/>
    </source>
</evidence>
<dbReference type="Pfam" id="PF00069">
    <property type="entry name" value="Pkinase"/>
    <property type="match status" value="2"/>
</dbReference>
<feature type="region of interest" description="Disordered" evidence="13">
    <location>
        <begin position="169"/>
        <end position="226"/>
    </location>
</feature>
<evidence type="ECO:0000313" key="15">
    <source>
        <dbReference type="EMBL" id="KAJ5224119.1"/>
    </source>
</evidence>
<evidence type="ECO:0000259" key="14">
    <source>
        <dbReference type="PROSITE" id="PS50011"/>
    </source>
</evidence>
<feature type="cross-link" description="Glycyl lysine isopeptide (Lys-Gly) (interchain with G-Cter in SUMO2)" evidence="11">
    <location>
        <position position="524"/>
    </location>
</feature>
<keyword evidence="3" id="KW-0808">Transferase</keyword>
<feature type="region of interest" description="Disordered" evidence="13">
    <location>
        <begin position="761"/>
        <end position="830"/>
    </location>
</feature>
<feature type="region of interest" description="Disordered" evidence="13">
    <location>
        <begin position="847"/>
        <end position="894"/>
    </location>
</feature>
<dbReference type="AlphaFoldDB" id="A0A9W9TIV2"/>
<feature type="region of interest" description="Disordered" evidence="13">
    <location>
        <begin position="1"/>
        <end position="154"/>
    </location>
</feature>
<keyword evidence="2" id="KW-0723">Serine/threonine-protein kinase</keyword>
<dbReference type="FunFam" id="1.10.510.10:FF:000614">
    <property type="entry name" value="Serine/threonine protein kinase, putative"/>
    <property type="match status" value="1"/>
</dbReference>
<organism evidence="15 16">
    <name type="scientific">Penicillium chermesinum</name>
    <dbReference type="NCBI Taxonomy" id="63820"/>
    <lineage>
        <taxon>Eukaryota</taxon>
        <taxon>Fungi</taxon>
        <taxon>Dikarya</taxon>
        <taxon>Ascomycota</taxon>
        <taxon>Pezizomycotina</taxon>
        <taxon>Eurotiomycetes</taxon>
        <taxon>Eurotiomycetidae</taxon>
        <taxon>Eurotiales</taxon>
        <taxon>Aspergillaceae</taxon>
        <taxon>Penicillium</taxon>
    </lineage>
</organism>
<evidence type="ECO:0000256" key="11">
    <source>
        <dbReference type="PIRSR" id="PIRSR630616-3"/>
    </source>
</evidence>
<sequence>MDDSAQRTTRNGHVPRDGKREPSRSDETMQALSALNDNPEPRQTTTKQAPKVPMNSDISDTQATLRQAFPHVYSSSRAPSTRSSSSSLQALNEDTVVDARSQTGGTGRSPRRTSRPSDARPDYPVYPDQSYASLQSQVHPTSQPPYGRSRGLFQSHVDPIPRFARVSRTAGNTPISSPGLFSMQSPRTTPPSGSDGESALGSPYLHPTHLQPPKETNTAEVDRDQVTGNKLINQYEILEELGRGEHGKVKLGQHINTKQKVAIKIVQRYSKRRRLGKLGDAEDKVKKEVAILKKARHPNVVSLLEVIDDPNSQKVYIVLEFVENGEIIWRKKGVREIVHVDKIRFEREKAGIPDTPAFLEESRQFIKTAQHMRRQREKARQRVQAQAADAQQGPIPAWSLEHGVESDEEAEDDEDLGLVMRRSSTRSVAVTEDSPSQSSLQDRTLAAVEGSMYGAYTDYPFERRFSTASSSFGYAPSEPEWSAEGDDMAYVPCLTISEARSAFRDAVLGLEYLHFQGIIHRDIKPANLLVTSSYRVKISDFGVSYLGRPMHDEEEEQVGETDATDSDNARELSKTVGTPAFYAPELCYTGEDFEETIGSVPKITGAIDVWSLGVTLYGMVFGRLPFVSDDGYSMFQSIVKKEVFIPRKRLVPVKDHSFDTQQDECRDSDQLVYEEIDDELYDLLRRLLTKDPVRRITLKEIKHHPWTLYGLPNPRAWVEETDPGHQSKGKRIEVSNEEVTTAVSKVPFIQRVRSNVAKWFTGRSSKEKDPRKHTSTPSTDTLSSTSSSSTFGKASSQSRRSSLKGDEDLRSSRLSGQGEHPLAQSVTASPVQEESLWSSCFDLAAQKSERNTIPTPGVPTRPDPPRRARSSMSNAESTKTVRKISMDSPARPRTGASSIIEALGGAHLGGLLSGSSRRSSRNGAFGSWSRRTSPAGEDGDHRSEPSVALSNASAMGQVRSTGLWHTQATAPLEVPASAHRRNRSQQLAGKSSAESFNLTKEALLRHKRSDLDPGTDDTLRPNMESAMYSTDSLQLPTIPPPENAEVSSNGLAVSTPSAATISSSSADDFTSGMSHSASHPSIPSVVSGASSLSGEGLYLSKEKSAEDTSPVPSILRTGETVKARMPDSPPRFPEEDESRYYCDDEDEYDDESEDEVLVIGKKKPTTKAPIPTGTKPSAK</sequence>
<dbReference type="GO" id="GO:0001558">
    <property type="term" value="P:regulation of cell growth"/>
    <property type="evidence" value="ECO:0007669"/>
    <property type="project" value="UniProtKB-ARBA"/>
</dbReference>
<dbReference type="InterPro" id="IPR008271">
    <property type="entry name" value="Ser/Thr_kinase_AS"/>
</dbReference>
<feature type="compositionally biased region" description="Acidic residues" evidence="13">
    <location>
        <begin position="1143"/>
        <end position="1156"/>
    </location>
</feature>
<evidence type="ECO:0000256" key="5">
    <source>
        <dbReference type="ARBA" id="ARBA00022777"/>
    </source>
</evidence>
<dbReference type="GeneID" id="83205260"/>
<dbReference type="CDD" id="cd14008">
    <property type="entry name" value="STKc_LKB1_CaMKK"/>
    <property type="match status" value="1"/>
</dbReference>
<dbReference type="SUPFAM" id="SSF56112">
    <property type="entry name" value="Protein kinase-like (PK-like)"/>
    <property type="match status" value="2"/>
</dbReference>
<feature type="compositionally biased region" description="Low complexity" evidence="13">
    <location>
        <begin position="1054"/>
        <end position="1074"/>
    </location>
</feature>
<feature type="compositionally biased region" description="Polar residues" evidence="13">
    <location>
        <begin position="28"/>
        <end position="48"/>
    </location>
</feature>
<evidence type="ECO:0000256" key="13">
    <source>
        <dbReference type="SAM" id="MobiDB-lite"/>
    </source>
</evidence>
<dbReference type="EMBL" id="JAPQKS010000006">
    <property type="protein sequence ID" value="KAJ5224119.1"/>
    <property type="molecule type" value="Genomic_DNA"/>
</dbReference>
<dbReference type="EC" id="2.7.11.1" evidence="1"/>